<proteinExistence type="predicted"/>
<accession>A0A223W0N6</accession>
<dbReference type="KEGG" id="vg:40088687"/>
<dbReference type="OrthoDB" id="19707at10239"/>
<reference evidence="1 2" key="1">
    <citation type="submission" date="2017-06" db="EMBL/GenBank/DDBJ databases">
        <authorList>
            <person name="Kim H.J."/>
            <person name="Triplett B.A."/>
        </authorList>
    </citation>
    <scope>NUCLEOTIDE SEQUENCE [LARGE SCALE GENOMIC DNA]</scope>
</reference>
<name>A0A223W0N6_9CAUD</name>
<dbReference type="Proteomes" id="UP000223025">
    <property type="component" value="Segment"/>
</dbReference>
<evidence type="ECO:0000313" key="2">
    <source>
        <dbReference type="Proteomes" id="UP000223025"/>
    </source>
</evidence>
<organism evidence="1 2">
    <name type="scientific">Agrobacterium phage Atu_ph07</name>
    <dbReference type="NCBI Taxonomy" id="2024264"/>
    <lineage>
        <taxon>Viruses</taxon>
        <taxon>Duplodnaviria</taxon>
        <taxon>Heunggongvirae</taxon>
        <taxon>Uroviricota</taxon>
        <taxon>Caudoviricetes</taxon>
        <taxon>Polybotosvirus</taxon>
        <taxon>Polybotosvirus Atuph07</taxon>
    </lineage>
</organism>
<dbReference type="GeneID" id="40088687"/>
<protein>
    <submittedName>
        <fullName evidence="1">Uncharacterized protein</fullName>
    </submittedName>
</protein>
<dbReference type="RefSeq" id="YP_009612349.1">
    <property type="nucleotide sequence ID" value="NC_042013.1"/>
</dbReference>
<evidence type="ECO:0000313" key="1">
    <source>
        <dbReference type="EMBL" id="ASV44757.1"/>
    </source>
</evidence>
<sequence>MIDEIVKKYSTEIKNNRNIKSILKHLKGEVKELDVEVEYVNDENEDGIVGESIDIIACALDMIFIHKPDITIAEIDEIMIRKCEKWKKNYSETVYKD</sequence>
<dbReference type="EMBL" id="MF403008">
    <property type="protein sequence ID" value="ASV44757.1"/>
    <property type="molecule type" value="Genomic_DNA"/>
</dbReference>
<keyword evidence="2" id="KW-1185">Reference proteome</keyword>